<evidence type="ECO:0000256" key="4">
    <source>
        <dbReference type="ARBA" id="ARBA00049194"/>
    </source>
</evidence>
<dbReference type="PROSITE" id="PS00687">
    <property type="entry name" value="ALDEHYDE_DEHYDR_GLU"/>
    <property type="match status" value="1"/>
</dbReference>
<keyword evidence="2 6" id="KW-0560">Oxidoreductase</keyword>
<dbReference type="InterPro" id="IPR016161">
    <property type="entry name" value="Ald_DH/histidinol_DH"/>
</dbReference>
<proteinExistence type="inferred from homology"/>
<dbReference type="Gene3D" id="3.40.309.10">
    <property type="entry name" value="Aldehyde Dehydrogenase, Chain A, domain 2"/>
    <property type="match status" value="1"/>
</dbReference>
<feature type="domain" description="Aldehyde dehydrogenase" evidence="7">
    <location>
        <begin position="18"/>
        <end position="473"/>
    </location>
</feature>
<accession>A0ABP8NYD3</accession>
<feature type="active site" evidence="5">
    <location>
        <position position="249"/>
    </location>
</feature>
<reference evidence="9" key="1">
    <citation type="journal article" date="2019" name="Int. J. Syst. Evol. Microbiol.">
        <title>The Global Catalogue of Microorganisms (GCM) 10K type strain sequencing project: providing services to taxonomists for standard genome sequencing and annotation.</title>
        <authorList>
            <consortium name="The Broad Institute Genomics Platform"/>
            <consortium name="The Broad Institute Genome Sequencing Center for Infectious Disease"/>
            <person name="Wu L."/>
            <person name="Ma J."/>
        </authorList>
    </citation>
    <scope>NUCLEOTIDE SEQUENCE [LARGE SCALE GENOMIC DNA]</scope>
    <source>
        <strain evidence="9">JCM 32206</strain>
    </source>
</reference>
<dbReference type="CDD" id="cd07139">
    <property type="entry name" value="ALDH_AldA-Rv0768"/>
    <property type="match status" value="1"/>
</dbReference>
<comment type="catalytic activity">
    <reaction evidence="4">
        <text>an aldehyde + NAD(+) + H2O = a carboxylate + NADH + 2 H(+)</text>
        <dbReference type="Rhea" id="RHEA:16185"/>
        <dbReference type="ChEBI" id="CHEBI:15377"/>
        <dbReference type="ChEBI" id="CHEBI:15378"/>
        <dbReference type="ChEBI" id="CHEBI:17478"/>
        <dbReference type="ChEBI" id="CHEBI:29067"/>
        <dbReference type="ChEBI" id="CHEBI:57540"/>
        <dbReference type="ChEBI" id="CHEBI:57945"/>
        <dbReference type="EC" id="1.2.1.3"/>
    </reaction>
</comment>
<evidence type="ECO:0000259" key="7">
    <source>
        <dbReference type="Pfam" id="PF00171"/>
    </source>
</evidence>
<dbReference type="EMBL" id="BAABFB010000024">
    <property type="protein sequence ID" value="GAA4474949.1"/>
    <property type="molecule type" value="Genomic_DNA"/>
</dbReference>
<dbReference type="Proteomes" id="UP001501183">
    <property type="component" value="Unassembled WGS sequence"/>
</dbReference>
<evidence type="ECO:0000256" key="6">
    <source>
        <dbReference type="RuleBase" id="RU003345"/>
    </source>
</evidence>
<organism evidence="8 9">
    <name type="scientific">Rhodococcus olei</name>
    <dbReference type="NCBI Taxonomy" id="2161675"/>
    <lineage>
        <taxon>Bacteria</taxon>
        <taxon>Bacillati</taxon>
        <taxon>Actinomycetota</taxon>
        <taxon>Actinomycetes</taxon>
        <taxon>Mycobacteriales</taxon>
        <taxon>Nocardiaceae</taxon>
        <taxon>Rhodococcus</taxon>
    </lineage>
</organism>
<keyword evidence="9" id="KW-1185">Reference proteome</keyword>
<evidence type="ECO:0000256" key="5">
    <source>
        <dbReference type="PROSITE-ProRule" id="PRU10007"/>
    </source>
</evidence>
<dbReference type="PANTHER" id="PTHR42804:SF1">
    <property type="entry name" value="ALDEHYDE DEHYDROGENASE-RELATED"/>
    <property type="match status" value="1"/>
</dbReference>
<evidence type="ECO:0000256" key="2">
    <source>
        <dbReference type="ARBA" id="ARBA00023002"/>
    </source>
</evidence>
<dbReference type="RefSeq" id="WP_345342813.1">
    <property type="nucleotide sequence ID" value="NZ_BAABFB010000024.1"/>
</dbReference>
<sequence>MNFQPRHFIDGAWSDDLSSPRIEVVTPSTGAVLGHAADASAEVVASAVDSARRTFDETAWSSLSLVERAAVIERAADLLEPRVDDVAHLLTAQMGAPITVAKGMITGGLGTMRFLAQCAREYSLVDVRDTDRGSAAVVKTPVGVVAAIAPWNGPWGMAIGKIIPALLAGCTVVFKPAPETPFDVGYLADALTEAGLPAGVLNVVTGGPDTGRALVEHPGIDKISFTGSTVAGQRIAETVSTRFVRTQLELGGKSAAIVLDDADMASVTAGIGTGCFFNSGQVCAALSRVLAPRSRYGEVVTAVEKAASSWTPGDPFDPKTTLGPLVSRRQRDRVENYIRLGRETGARLVSGGGRPAGMDSGWYVEPTVFADVDNSMRIAREEIFGPVVVVIPYDDLDDAVSIANDSDFGLHGAVFTRDPQRALDVAQRINAGTFSINNFVYNNRVPFGGVKSSGIGRDSGIEGFEAYFELKTINFDETTRAALPSLRVGASE</sequence>
<dbReference type="Pfam" id="PF00171">
    <property type="entry name" value="Aldedh"/>
    <property type="match status" value="1"/>
</dbReference>
<protein>
    <recommendedName>
        <fullName evidence="3">aldehyde dehydrogenase (NAD(+))</fullName>
        <ecNumber evidence="3">1.2.1.3</ecNumber>
    </recommendedName>
</protein>
<dbReference type="InterPro" id="IPR016160">
    <property type="entry name" value="Ald_DH_CS_CYS"/>
</dbReference>
<name>A0ABP8NYD3_9NOCA</name>
<dbReference type="EC" id="1.2.1.3" evidence="3"/>
<dbReference type="InterPro" id="IPR016162">
    <property type="entry name" value="Ald_DH_N"/>
</dbReference>
<dbReference type="PROSITE" id="PS00070">
    <property type="entry name" value="ALDEHYDE_DEHYDR_CYS"/>
    <property type="match status" value="1"/>
</dbReference>
<evidence type="ECO:0000313" key="9">
    <source>
        <dbReference type="Proteomes" id="UP001501183"/>
    </source>
</evidence>
<dbReference type="PANTHER" id="PTHR42804">
    <property type="entry name" value="ALDEHYDE DEHYDROGENASE"/>
    <property type="match status" value="1"/>
</dbReference>
<evidence type="ECO:0000313" key="8">
    <source>
        <dbReference type="EMBL" id="GAA4474949.1"/>
    </source>
</evidence>
<dbReference type="SUPFAM" id="SSF53720">
    <property type="entry name" value="ALDH-like"/>
    <property type="match status" value="1"/>
</dbReference>
<comment type="similarity">
    <text evidence="1 6">Belongs to the aldehyde dehydrogenase family.</text>
</comment>
<dbReference type="InterPro" id="IPR029510">
    <property type="entry name" value="Ald_DH_CS_GLU"/>
</dbReference>
<comment type="caution">
    <text evidence="8">The sequence shown here is derived from an EMBL/GenBank/DDBJ whole genome shotgun (WGS) entry which is preliminary data.</text>
</comment>
<dbReference type="InterPro" id="IPR015590">
    <property type="entry name" value="Aldehyde_DH_dom"/>
</dbReference>
<evidence type="ECO:0000256" key="3">
    <source>
        <dbReference type="ARBA" id="ARBA00024226"/>
    </source>
</evidence>
<gene>
    <name evidence="8" type="ORF">GCM10023094_11470</name>
</gene>
<evidence type="ECO:0000256" key="1">
    <source>
        <dbReference type="ARBA" id="ARBA00009986"/>
    </source>
</evidence>
<dbReference type="InterPro" id="IPR016163">
    <property type="entry name" value="Ald_DH_C"/>
</dbReference>
<dbReference type="Gene3D" id="3.40.605.10">
    <property type="entry name" value="Aldehyde Dehydrogenase, Chain A, domain 1"/>
    <property type="match status" value="1"/>
</dbReference>